<dbReference type="RefSeq" id="WP_343879780.1">
    <property type="nucleotide sequence ID" value="NZ_BAAAIJ010000047.1"/>
</dbReference>
<dbReference type="Pfam" id="PF00440">
    <property type="entry name" value="TetR_N"/>
    <property type="match status" value="1"/>
</dbReference>
<reference evidence="6" key="1">
    <citation type="journal article" date="2019" name="Int. J. Syst. Evol. Microbiol.">
        <title>The Global Catalogue of Microorganisms (GCM) 10K type strain sequencing project: providing services to taxonomists for standard genome sequencing and annotation.</title>
        <authorList>
            <consortium name="The Broad Institute Genomics Platform"/>
            <consortium name="The Broad Institute Genome Sequencing Center for Infectious Disease"/>
            <person name="Wu L."/>
            <person name="Ma J."/>
        </authorList>
    </citation>
    <scope>NUCLEOTIDE SEQUENCE [LARGE SCALE GENOMIC DNA]</scope>
    <source>
        <strain evidence="6">JCM 11496</strain>
    </source>
</reference>
<dbReference type="Pfam" id="PF17754">
    <property type="entry name" value="TetR_C_14"/>
    <property type="match status" value="1"/>
</dbReference>
<evidence type="ECO:0000313" key="5">
    <source>
        <dbReference type="EMBL" id="MFD1846311.1"/>
    </source>
</evidence>
<dbReference type="InterPro" id="IPR009057">
    <property type="entry name" value="Homeodomain-like_sf"/>
</dbReference>
<keyword evidence="1 2" id="KW-0238">DNA-binding</keyword>
<gene>
    <name evidence="5" type="ORF">ACFSFX_06825</name>
</gene>
<feature type="region of interest" description="Disordered" evidence="3">
    <location>
        <begin position="1"/>
        <end position="44"/>
    </location>
</feature>
<dbReference type="Gene3D" id="1.10.357.10">
    <property type="entry name" value="Tetracycline Repressor, domain 2"/>
    <property type="match status" value="1"/>
</dbReference>
<evidence type="ECO:0000313" key="6">
    <source>
        <dbReference type="Proteomes" id="UP001597307"/>
    </source>
</evidence>
<feature type="domain" description="HTH tetR-type" evidence="4">
    <location>
        <begin position="43"/>
        <end position="103"/>
    </location>
</feature>
<feature type="compositionally biased region" description="Low complexity" evidence="3">
    <location>
        <begin position="25"/>
        <end position="35"/>
    </location>
</feature>
<evidence type="ECO:0000256" key="2">
    <source>
        <dbReference type="PROSITE-ProRule" id="PRU00335"/>
    </source>
</evidence>
<keyword evidence="6" id="KW-1185">Reference proteome</keyword>
<dbReference type="Gene3D" id="1.10.10.60">
    <property type="entry name" value="Homeodomain-like"/>
    <property type="match status" value="1"/>
</dbReference>
<organism evidence="5 6">
    <name type="scientific">Arthrobacter flavus</name>
    <dbReference type="NCBI Taxonomy" id="95172"/>
    <lineage>
        <taxon>Bacteria</taxon>
        <taxon>Bacillati</taxon>
        <taxon>Actinomycetota</taxon>
        <taxon>Actinomycetes</taxon>
        <taxon>Micrococcales</taxon>
        <taxon>Micrococcaceae</taxon>
        <taxon>Arthrobacter</taxon>
    </lineage>
</organism>
<dbReference type="PROSITE" id="PS50977">
    <property type="entry name" value="HTH_TETR_2"/>
    <property type="match status" value="1"/>
</dbReference>
<sequence>MKNSTDVMSAVFVPGAPETPETQTASGAPAPSAAPSRREQNKLDTRRAIAESALNLARSHGIGNFTADQVAADAGVSRRTFFNYFHGAEEALTTSTDAFLELAAAEFMARPADEPLFEAMIAALAAIAKTENLSVCGELFRMAEESPELMRSQLHAWERAETRIRQAVNERLGGNLDPLYLLALVGAVLSCVKAAMQVWAAAVDEPFAASASDLEDQIVGALSMLRDGFSNPS</sequence>
<feature type="DNA-binding region" description="H-T-H motif" evidence="2">
    <location>
        <begin position="66"/>
        <end position="85"/>
    </location>
</feature>
<dbReference type="SUPFAM" id="SSF46689">
    <property type="entry name" value="Homeodomain-like"/>
    <property type="match status" value="1"/>
</dbReference>
<evidence type="ECO:0000256" key="3">
    <source>
        <dbReference type="SAM" id="MobiDB-lite"/>
    </source>
</evidence>
<proteinExistence type="predicted"/>
<dbReference type="InterPro" id="IPR041347">
    <property type="entry name" value="MftR_C"/>
</dbReference>
<dbReference type="EMBL" id="JBHUGA010000011">
    <property type="protein sequence ID" value="MFD1846311.1"/>
    <property type="molecule type" value="Genomic_DNA"/>
</dbReference>
<dbReference type="InterPro" id="IPR001647">
    <property type="entry name" value="HTH_TetR"/>
</dbReference>
<evidence type="ECO:0000256" key="1">
    <source>
        <dbReference type="ARBA" id="ARBA00023125"/>
    </source>
</evidence>
<protein>
    <submittedName>
        <fullName evidence="5">TetR/AcrR family transcriptional regulator</fullName>
    </submittedName>
</protein>
<comment type="caution">
    <text evidence="5">The sequence shown here is derived from an EMBL/GenBank/DDBJ whole genome shotgun (WGS) entry which is preliminary data.</text>
</comment>
<evidence type="ECO:0000259" key="4">
    <source>
        <dbReference type="PROSITE" id="PS50977"/>
    </source>
</evidence>
<name>A0ABW4Q6J0_9MICC</name>
<dbReference type="Proteomes" id="UP001597307">
    <property type="component" value="Unassembled WGS sequence"/>
</dbReference>
<accession>A0ABW4Q6J0</accession>